<feature type="transmembrane region" description="Helical" evidence="1">
    <location>
        <begin position="273"/>
        <end position="299"/>
    </location>
</feature>
<feature type="transmembrane region" description="Helical" evidence="1">
    <location>
        <begin position="12"/>
        <end position="30"/>
    </location>
</feature>
<feature type="transmembrane region" description="Helical" evidence="1">
    <location>
        <begin position="154"/>
        <end position="172"/>
    </location>
</feature>
<feature type="transmembrane region" description="Helical" evidence="1">
    <location>
        <begin position="437"/>
        <end position="461"/>
    </location>
</feature>
<feature type="transmembrane region" description="Helical" evidence="1">
    <location>
        <begin position="36"/>
        <end position="60"/>
    </location>
</feature>
<evidence type="ECO:0000313" key="2">
    <source>
        <dbReference type="EMBL" id="EMD24456.1"/>
    </source>
</evidence>
<evidence type="ECO:0000256" key="1">
    <source>
        <dbReference type="SAM" id="Phobius"/>
    </source>
</evidence>
<feature type="transmembrane region" description="Helical" evidence="1">
    <location>
        <begin position="245"/>
        <end position="267"/>
    </location>
</feature>
<feature type="transmembrane region" description="Helical" evidence="1">
    <location>
        <begin position="121"/>
        <end position="147"/>
    </location>
</feature>
<keyword evidence="1" id="KW-1133">Transmembrane helix</keyword>
<dbReference type="PANTHER" id="PTHR30354">
    <property type="entry name" value="GNT FAMILY GLUCONATE TRANSPORTER"/>
    <property type="match status" value="1"/>
</dbReference>
<protein>
    <submittedName>
        <fullName evidence="2">Low-affinity gluconate/H+ symporter GntU</fullName>
    </submittedName>
    <submittedName>
        <fullName evidence="3">Permease</fullName>
    </submittedName>
</protein>
<reference evidence="2 4" key="1">
    <citation type="submission" date="2012-10" db="EMBL/GenBank/DDBJ databases">
        <title>Genome assembly of Amycolatopsis azurea DSM 43854.</title>
        <authorList>
            <person name="Khatri I."/>
            <person name="Kaur I."/>
            <person name="Subramanian S."/>
            <person name="Mayilraj S."/>
        </authorList>
    </citation>
    <scope>NUCLEOTIDE SEQUENCE [LARGE SCALE GENOMIC DNA]</scope>
    <source>
        <strain evidence="2 4">DSM 43854</strain>
    </source>
</reference>
<dbReference type="Pfam" id="PF02447">
    <property type="entry name" value="GntP_permease"/>
    <property type="match status" value="1"/>
</dbReference>
<evidence type="ECO:0000313" key="3">
    <source>
        <dbReference type="EMBL" id="OOC00964.1"/>
    </source>
</evidence>
<dbReference type="InterPro" id="IPR003474">
    <property type="entry name" value="Glcn_transporter"/>
</dbReference>
<evidence type="ECO:0000313" key="5">
    <source>
        <dbReference type="Proteomes" id="UP000188551"/>
    </source>
</evidence>
<keyword evidence="5" id="KW-1185">Reference proteome</keyword>
<dbReference type="NCBIfam" id="TIGR00791">
    <property type="entry name" value="gntP"/>
    <property type="match status" value="1"/>
</dbReference>
<accession>M2QCK6</accession>
<feature type="transmembrane region" description="Helical" evidence="1">
    <location>
        <begin position="320"/>
        <end position="339"/>
    </location>
</feature>
<comment type="caution">
    <text evidence="2">The sequence shown here is derived from an EMBL/GenBank/DDBJ whole genome shotgun (WGS) entry which is preliminary data.</text>
</comment>
<dbReference type="RefSeq" id="WP_005163303.1">
    <property type="nucleotide sequence ID" value="NZ_ANMG01000058.1"/>
</dbReference>
<feature type="transmembrane region" description="Helical" evidence="1">
    <location>
        <begin position="376"/>
        <end position="395"/>
    </location>
</feature>
<sequence>MIDWLQHSTGGLLTLAAVSIAVLLFLIIKVKLEPFIALIVVGLLTALAAGLPVVQIVGSAQKASDSLLEKGFGGILGHIAAIIGLGTILGSILERSGGAKVLTSALLRAIGEKRAPLAMGLAGFVFGIPVFFDIGIFVLAPLVYVAAKQGGRSLVLYALPLLAGLSITHAFLPPHPGPVAAAGLLHVELGWIILMGLVCGIPAFLVGGVLYSTWIGKRVDVPVPAEFLIAEEEGEKEENPPSLKLVVAIIAVPLVLILAGTFGSIWLPKESALAGVAAFIGTPAVALTISVLLASWLLGLRRGLTGKDLSELSAKSLRPVAMILLVVGAGAFFGAVLSATGIGKAVAGSLDNAGLPVILAAYVISCGMRIAQGSATVAIVTTSGIVAPTVATLGYSQMQLALLVVAISAGSIIASHVNDGGFWIISRYFNMTVPQTLKTWTVLETVLSVSGFGVAALLMAVV</sequence>
<proteinExistence type="predicted"/>
<dbReference type="EMBL" id="MUXN01000034">
    <property type="protein sequence ID" value="OOC00964.1"/>
    <property type="molecule type" value="Genomic_DNA"/>
</dbReference>
<dbReference type="OrthoDB" id="4325159at2"/>
<dbReference type="PANTHER" id="PTHR30354:SF25">
    <property type="entry name" value="INNER MEMBRANE PERMEASE YGBN"/>
    <property type="match status" value="1"/>
</dbReference>
<evidence type="ECO:0000313" key="4">
    <source>
        <dbReference type="Proteomes" id="UP000014137"/>
    </source>
</evidence>
<feature type="transmembrane region" description="Helical" evidence="1">
    <location>
        <begin position="401"/>
        <end position="425"/>
    </location>
</feature>
<keyword evidence="1" id="KW-0812">Transmembrane</keyword>
<keyword evidence="1" id="KW-0472">Membrane</keyword>
<dbReference type="GO" id="GO:0005886">
    <property type="term" value="C:plasma membrane"/>
    <property type="evidence" value="ECO:0007669"/>
    <property type="project" value="TreeGrafter"/>
</dbReference>
<dbReference type="PATRIC" id="fig|1238180.3.peg.5839"/>
<feature type="transmembrane region" description="Helical" evidence="1">
    <location>
        <begin position="72"/>
        <end position="93"/>
    </location>
</feature>
<organism evidence="2 4">
    <name type="scientific">Amycolatopsis azurea DSM 43854</name>
    <dbReference type="NCBI Taxonomy" id="1238180"/>
    <lineage>
        <taxon>Bacteria</taxon>
        <taxon>Bacillati</taxon>
        <taxon>Actinomycetota</taxon>
        <taxon>Actinomycetes</taxon>
        <taxon>Pseudonocardiales</taxon>
        <taxon>Pseudonocardiaceae</taxon>
        <taxon>Amycolatopsis</taxon>
    </lineage>
</organism>
<dbReference type="Proteomes" id="UP000188551">
    <property type="component" value="Unassembled WGS sequence"/>
</dbReference>
<dbReference type="EMBL" id="ANMG01000058">
    <property type="protein sequence ID" value="EMD24456.1"/>
    <property type="molecule type" value="Genomic_DNA"/>
</dbReference>
<gene>
    <name evidence="3" type="ORF">B0293_40475</name>
    <name evidence="2" type="ORF">C791_5924</name>
</gene>
<reference evidence="3 5" key="2">
    <citation type="submission" date="2017-02" db="EMBL/GenBank/DDBJ databases">
        <title>Amycolatopsis azurea DSM 43854 draft genome.</title>
        <authorList>
            <person name="Mayilraj S."/>
        </authorList>
    </citation>
    <scope>NUCLEOTIDE SEQUENCE [LARGE SCALE GENOMIC DNA]</scope>
    <source>
        <strain evidence="3 5">DSM 43854</strain>
    </source>
</reference>
<name>M2QCK6_9PSEU</name>
<dbReference type="PIRSF" id="PIRSF002746">
    <property type="entry name" value="Gluconate_transporter"/>
    <property type="match status" value="1"/>
</dbReference>
<dbReference type="Proteomes" id="UP000014137">
    <property type="component" value="Unassembled WGS sequence"/>
</dbReference>
<dbReference type="AlphaFoldDB" id="M2QCK6"/>
<feature type="transmembrane region" description="Helical" evidence="1">
    <location>
        <begin position="192"/>
        <end position="211"/>
    </location>
</feature>
<dbReference type="GO" id="GO:0015128">
    <property type="term" value="F:gluconate transmembrane transporter activity"/>
    <property type="evidence" value="ECO:0007669"/>
    <property type="project" value="InterPro"/>
</dbReference>